<keyword evidence="20" id="KW-1185">Reference proteome</keyword>
<evidence type="ECO:0000256" key="2">
    <source>
        <dbReference type="ARBA" id="ARBA00005045"/>
    </source>
</evidence>
<dbReference type="Proteomes" id="UP000249762">
    <property type="component" value="Unassembled WGS sequence"/>
</dbReference>
<feature type="coiled-coil region" evidence="17">
    <location>
        <begin position="31"/>
        <end position="86"/>
    </location>
</feature>
<evidence type="ECO:0000256" key="6">
    <source>
        <dbReference type="ARBA" id="ARBA00022598"/>
    </source>
</evidence>
<dbReference type="Gene3D" id="3.30.930.10">
    <property type="entry name" value="Bira Bifunctional Protein, Domain 2"/>
    <property type="match status" value="1"/>
</dbReference>
<dbReference type="InterPro" id="IPR042103">
    <property type="entry name" value="SerRS_1_N_sf"/>
</dbReference>
<sequence>MISLKWFREDFQELLKRYRGREGDTEKLQLIKELDSKLVDTKQKIDQLRNQKNVLSQEGAKNKDLIVKLKTELSNLEQEYKTSKEKFDFLYLTLPAIPDESVPIDSDQVVSTWGEIDQNKSFVSYLELAQELNLIGFKPAASCSGSGFVIYSDRGEKLLRSLVSFTLDWAESYGFKRKYLPVIVNQESLVCTSQLPKFSDTLFNLGSTEKYLSPTAEVQLVNLFRDQILSESSLPIKVCANTNCFRAEKVGAGVESKGLIRLYQFCKTEIVMFSKPEESEKAQEYLSSVIEDLLKALNLPYRKLLLSRSEMSFSSSKTYDFEVWMPSEGIYREISSLSNTRDFQAIRGKIRYKQDILSTKEKAKHVHILNGSCLAIDRLFATLIENYQTSDREIVIPKALVKYYGSEKIERLSS</sequence>
<gene>
    <name evidence="19" type="ORF">DNK47_00280</name>
</gene>
<dbReference type="InterPro" id="IPR010978">
    <property type="entry name" value="tRNA-bd_arm"/>
</dbReference>
<evidence type="ECO:0000256" key="12">
    <source>
        <dbReference type="ARBA" id="ARBA00047929"/>
    </source>
</evidence>
<dbReference type="InterPro" id="IPR015866">
    <property type="entry name" value="Ser-tRNA-synth_1_N"/>
</dbReference>
<evidence type="ECO:0000256" key="10">
    <source>
        <dbReference type="ARBA" id="ARBA00023146"/>
    </source>
</evidence>
<evidence type="ECO:0000256" key="17">
    <source>
        <dbReference type="SAM" id="Coils"/>
    </source>
</evidence>
<evidence type="ECO:0000313" key="19">
    <source>
        <dbReference type="EMBL" id="RAO95284.1"/>
    </source>
</evidence>
<feature type="domain" description="Aminoacyl-transfer RNA synthetases class-II family profile" evidence="18">
    <location>
        <begin position="171"/>
        <end position="397"/>
    </location>
</feature>
<dbReference type="InterPro" id="IPR002317">
    <property type="entry name" value="Ser-tRNA-ligase_type_1"/>
</dbReference>
<feature type="binding site" evidence="15">
    <location>
        <position position="246"/>
    </location>
    <ligand>
        <name>L-serine</name>
        <dbReference type="ChEBI" id="CHEBI:33384"/>
    </ligand>
</feature>
<dbReference type="EC" id="6.1.1.11" evidence="4 14"/>
<evidence type="ECO:0000256" key="7">
    <source>
        <dbReference type="ARBA" id="ARBA00022741"/>
    </source>
</evidence>
<dbReference type="PANTHER" id="PTHR43697:SF1">
    <property type="entry name" value="SERINE--TRNA LIGASE"/>
    <property type="match status" value="1"/>
</dbReference>
<dbReference type="OrthoDB" id="9804647at2"/>
<evidence type="ECO:0000259" key="18">
    <source>
        <dbReference type="PROSITE" id="PS50862"/>
    </source>
</evidence>
<dbReference type="EMBL" id="QKVO01000001">
    <property type="protein sequence ID" value="RAO95284.1"/>
    <property type="molecule type" value="Genomic_DNA"/>
</dbReference>
<evidence type="ECO:0000256" key="11">
    <source>
        <dbReference type="ARBA" id="ARBA00039158"/>
    </source>
</evidence>
<feature type="binding site" evidence="15">
    <location>
        <position position="269"/>
    </location>
    <ligand>
        <name>L-serine</name>
        <dbReference type="ChEBI" id="CHEBI:33384"/>
    </ligand>
</feature>
<dbReference type="GO" id="GO:0005524">
    <property type="term" value="F:ATP binding"/>
    <property type="evidence" value="ECO:0007669"/>
    <property type="project" value="UniProtKB-KW"/>
</dbReference>
<dbReference type="PROSITE" id="PS50862">
    <property type="entry name" value="AA_TRNA_LIGASE_II"/>
    <property type="match status" value="1"/>
</dbReference>
<evidence type="ECO:0000256" key="9">
    <source>
        <dbReference type="ARBA" id="ARBA00022917"/>
    </source>
</evidence>
<keyword evidence="9" id="KW-0648">Protein biosynthesis</keyword>
<dbReference type="Gene3D" id="1.10.287.40">
    <property type="entry name" value="Serine-tRNA synthetase, tRNA binding domain"/>
    <property type="match status" value="1"/>
</dbReference>
<comment type="caution">
    <text evidence="19">The sequence shown here is derived from an EMBL/GenBank/DDBJ whole genome shotgun (WGS) entry which is preliminary data.</text>
</comment>
<protein>
    <recommendedName>
        <fullName evidence="11 14">Serine--tRNA ligase</fullName>
        <ecNumber evidence="4 14">6.1.1.11</ecNumber>
    </recommendedName>
</protein>
<organism evidence="19 20">
    <name type="scientific">Mycoplasma wenyonii</name>
    <dbReference type="NCBI Taxonomy" id="65123"/>
    <lineage>
        <taxon>Bacteria</taxon>
        <taxon>Bacillati</taxon>
        <taxon>Mycoplasmatota</taxon>
        <taxon>Mollicutes</taxon>
        <taxon>Mycoplasmataceae</taxon>
        <taxon>Mycoplasma</taxon>
    </lineage>
</organism>
<evidence type="ECO:0000256" key="1">
    <source>
        <dbReference type="ARBA" id="ARBA00004496"/>
    </source>
</evidence>
<comment type="pathway">
    <text evidence="2">Aminoacyl-tRNA biosynthesis; selenocysteinyl-tRNA(Sec) biosynthesis; L-seryl-tRNA(Sec) from L-serine and tRNA(Sec): step 1/1.</text>
</comment>
<dbReference type="InterPro" id="IPR045864">
    <property type="entry name" value="aa-tRNA-synth_II/BPL/LPL"/>
</dbReference>
<dbReference type="PANTHER" id="PTHR43697">
    <property type="entry name" value="SERYL-TRNA SYNTHETASE"/>
    <property type="match status" value="1"/>
</dbReference>
<feature type="binding site" evidence="15">
    <location>
        <position position="370"/>
    </location>
    <ligand>
        <name>L-serine</name>
        <dbReference type="ChEBI" id="CHEBI:33384"/>
    </ligand>
</feature>
<comment type="subcellular location">
    <subcellularLocation>
        <location evidence="1">Cytoplasm</location>
    </subcellularLocation>
</comment>
<evidence type="ECO:0000256" key="5">
    <source>
        <dbReference type="ARBA" id="ARBA00022490"/>
    </source>
</evidence>
<feature type="binding site" evidence="16">
    <location>
        <begin position="246"/>
        <end position="248"/>
    </location>
    <ligand>
        <name>ATP</name>
        <dbReference type="ChEBI" id="CHEBI:30616"/>
    </ligand>
</feature>
<dbReference type="GO" id="GO:0004828">
    <property type="term" value="F:serine-tRNA ligase activity"/>
    <property type="evidence" value="ECO:0007669"/>
    <property type="project" value="UniProtKB-UniRule"/>
</dbReference>
<feature type="binding site" evidence="15">
    <location>
        <position position="215"/>
    </location>
    <ligand>
        <name>L-serine</name>
        <dbReference type="ChEBI" id="CHEBI:33384"/>
    </ligand>
</feature>
<comment type="catalytic activity">
    <reaction evidence="13">
        <text>tRNA(Ser) + L-serine + ATP = L-seryl-tRNA(Ser) + AMP + diphosphate + H(+)</text>
        <dbReference type="Rhea" id="RHEA:12292"/>
        <dbReference type="Rhea" id="RHEA-COMP:9669"/>
        <dbReference type="Rhea" id="RHEA-COMP:9703"/>
        <dbReference type="ChEBI" id="CHEBI:15378"/>
        <dbReference type="ChEBI" id="CHEBI:30616"/>
        <dbReference type="ChEBI" id="CHEBI:33019"/>
        <dbReference type="ChEBI" id="CHEBI:33384"/>
        <dbReference type="ChEBI" id="CHEBI:78442"/>
        <dbReference type="ChEBI" id="CHEBI:78533"/>
        <dbReference type="ChEBI" id="CHEBI:456215"/>
        <dbReference type="EC" id="6.1.1.11"/>
    </reaction>
</comment>
<dbReference type="PIRSF" id="PIRSF001529">
    <property type="entry name" value="Ser-tRNA-synth_IIa"/>
    <property type="match status" value="1"/>
</dbReference>
<evidence type="ECO:0000256" key="15">
    <source>
        <dbReference type="PIRSR" id="PIRSR001529-1"/>
    </source>
</evidence>
<dbReference type="Pfam" id="PF00587">
    <property type="entry name" value="tRNA-synt_2b"/>
    <property type="match status" value="1"/>
</dbReference>
<comment type="similarity">
    <text evidence="3">Belongs to the class-II aminoacyl-tRNA synthetase family. Type-1 seryl-tRNA synthetase subfamily.</text>
</comment>
<evidence type="ECO:0000256" key="4">
    <source>
        <dbReference type="ARBA" id="ARBA00012840"/>
    </source>
</evidence>
<evidence type="ECO:0000256" key="3">
    <source>
        <dbReference type="ARBA" id="ARBA00010728"/>
    </source>
</evidence>
<accession>A0A328PLL5</accession>
<evidence type="ECO:0000256" key="16">
    <source>
        <dbReference type="PIRSR" id="PIRSR001529-2"/>
    </source>
</evidence>
<evidence type="ECO:0000313" key="20">
    <source>
        <dbReference type="Proteomes" id="UP000249762"/>
    </source>
</evidence>
<dbReference type="AlphaFoldDB" id="A0A328PLL5"/>
<evidence type="ECO:0000256" key="8">
    <source>
        <dbReference type="ARBA" id="ARBA00022840"/>
    </source>
</evidence>
<keyword evidence="7" id="KW-0547">Nucleotide-binding</keyword>
<dbReference type="RefSeq" id="WP_112664950.1">
    <property type="nucleotide sequence ID" value="NZ_QKVO01000001.1"/>
</dbReference>
<keyword evidence="10" id="KW-0030">Aminoacyl-tRNA synthetase</keyword>
<comment type="catalytic activity">
    <reaction evidence="12">
        <text>tRNA(Sec) + L-serine + ATP = L-seryl-tRNA(Sec) + AMP + diphosphate + H(+)</text>
        <dbReference type="Rhea" id="RHEA:42580"/>
        <dbReference type="Rhea" id="RHEA-COMP:9742"/>
        <dbReference type="Rhea" id="RHEA-COMP:10128"/>
        <dbReference type="ChEBI" id="CHEBI:15378"/>
        <dbReference type="ChEBI" id="CHEBI:30616"/>
        <dbReference type="ChEBI" id="CHEBI:33019"/>
        <dbReference type="ChEBI" id="CHEBI:33384"/>
        <dbReference type="ChEBI" id="CHEBI:78442"/>
        <dbReference type="ChEBI" id="CHEBI:78533"/>
        <dbReference type="ChEBI" id="CHEBI:456215"/>
        <dbReference type="EC" id="6.1.1.11"/>
    </reaction>
</comment>
<dbReference type="PRINTS" id="PR00981">
    <property type="entry name" value="TRNASYNTHSER"/>
</dbReference>
<reference evidence="20" key="1">
    <citation type="submission" date="2018-06" db="EMBL/GenBank/DDBJ databases">
        <authorList>
            <person name="Martinez Ocampo F."/>
            <person name="Quiroz Castaneda R.E."/>
            <person name="Rojas Lopez X."/>
        </authorList>
    </citation>
    <scope>NUCLEOTIDE SEQUENCE [LARGE SCALE GENOMIC DNA]</scope>
    <source>
        <strain evidence="20">INIFAP02</strain>
    </source>
</reference>
<keyword evidence="5" id="KW-0963">Cytoplasm</keyword>
<dbReference type="NCBIfam" id="TIGR00414">
    <property type="entry name" value="serS"/>
    <property type="match status" value="1"/>
</dbReference>
<feature type="binding site" evidence="16">
    <location>
        <begin position="333"/>
        <end position="336"/>
    </location>
    <ligand>
        <name>ATP</name>
        <dbReference type="ChEBI" id="CHEBI:30616"/>
    </ligand>
</feature>
<dbReference type="GO" id="GO:0005737">
    <property type="term" value="C:cytoplasm"/>
    <property type="evidence" value="ECO:0007669"/>
    <property type="project" value="UniProtKB-SubCell"/>
</dbReference>
<evidence type="ECO:0000256" key="14">
    <source>
        <dbReference type="NCBIfam" id="TIGR00414"/>
    </source>
</evidence>
<dbReference type="GO" id="GO:0006434">
    <property type="term" value="P:seryl-tRNA aminoacylation"/>
    <property type="evidence" value="ECO:0007669"/>
    <property type="project" value="UniProtKB-UniRule"/>
</dbReference>
<evidence type="ECO:0000256" key="13">
    <source>
        <dbReference type="ARBA" id="ARBA00048823"/>
    </source>
</evidence>
<proteinExistence type="inferred from homology"/>
<dbReference type="InterPro" id="IPR002314">
    <property type="entry name" value="aa-tRNA-synt_IIb"/>
</dbReference>
<dbReference type="SUPFAM" id="SSF55681">
    <property type="entry name" value="Class II aaRS and biotin synthetases"/>
    <property type="match status" value="1"/>
</dbReference>
<keyword evidence="8 16" id="KW-0067">ATP-binding</keyword>
<dbReference type="Pfam" id="PF02403">
    <property type="entry name" value="Seryl_tRNA_N"/>
    <property type="match status" value="1"/>
</dbReference>
<keyword evidence="17" id="KW-0175">Coiled coil</keyword>
<keyword evidence="6 19" id="KW-0436">Ligase</keyword>
<name>A0A328PLL5_9MOLU</name>
<dbReference type="SUPFAM" id="SSF46589">
    <property type="entry name" value="tRNA-binding arm"/>
    <property type="match status" value="1"/>
</dbReference>
<dbReference type="InterPro" id="IPR006195">
    <property type="entry name" value="aa-tRNA-synth_II"/>
</dbReference>